<keyword evidence="6" id="KW-1185">Reference proteome</keyword>
<dbReference type="Pfam" id="PF12833">
    <property type="entry name" value="HTH_18"/>
    <property type="match status" value="1"/>
</dbReference>
<dbReference type="InterPro" id="IPR014710">
    <property type="entry name" value="RmlC-like_jellyroll"/>
</dbReference>
<dbReference type="Gene3D" id="2.60.120.10">
    <property type="entry name" value="Jelly Rolls"/>
    <property type="match status" value="1"/>
</dbReference>
<evidence type="ECO:0000256" key="3">
    <source>
        <dbReference type="ARBA" id="ARBA00023163"/>
    </source>
</evidence>
<dbReference type="SUPFAM" id="SSF51182">
    <property type="entry name" value="RmlC-like cupins"/>
    <property type="match status" value="1"/>
</dbReference>
<dbReference type="PANTHER" id="PTHR46796:SF7">
    <property type="entry name" value="ARAC FAMILY TRANSCRIPTIONAL REGULATOR"/>
    <property type="match status" value="1"/>
</dbReference>
<dbReference type="InterPro" id="IPR050204">
    <property type="entry name" value="AraC_XylS_family_regulators"/>
</dbReference>
<evidence type="ECO:0000256" key="1">
    <source>
        <dbReference type="ARBA" id="ARBA00023015"/>
    </source>
</evidence>
<dbReference type="InterPro" id="IPR011051">
    <property type="entry name" value="RmlC_Cupin_sf"/>
</dbReference>
<dbReference type="OrthoDB" id="9783876at2"/>
<evidence type="ECO:0000313" key="6">
    <source>
        <dbReference type="Proteomes" id="UP000198914"/>
    </source>
</evidence>
<dbReference type="Proteomes" id="UP000198914">
    <property type="component" value="Unassembled WGS sequence"/>
</dbReference>
<keyword evidence="3" id="KW-0804">Transcription</keyword>
<dbReference type="GO" id="GO:0043565">
    <property type="term" value="F:sequence-specific DNA binding"/>
    <property type="evidence" value="ECO:0007669"/>
    <property type="project" value="InterPro"/>
</dbReference>
<dbReference type="InterPro" id="IPR032783">
    <property type="entry name" value="AraC_lig"/>
</dbReference>
<accession>A0A1H3UHV7</accession>
<dbReference type="STRING" id="1244108.SAMN05444004_1367"/>
<dbReference type="GO" id="GO:0003700">
    <property type="term" value="F:DNA-binding transcription factor activity"/>
    <property type="evidence" value="ECO:0007669"/>
    <property type="project" value="InterPro"/>
</dbReference>
<reference evidence="6" key="1">
    <citation type="submission" date="2016-10" db="EMBL/GenBank/DDBJ databases">
        <authorList>
            <person name="Varghese N."/>
            <person name="Submissions S."/>
        </authorList>
    </citation>
    <scope>NUCLEOTIDE SEQUENCE [LARGE SCALE GENOMIC DNA]</scope>
    <source>
        <strain evidence="6">DSM 100420</strain>
    </source>
</reference>
<dbReference type="EMBL" id="FNPX01000036">
    <property type="protein sequence ID" value="SDZ61897.1"/>
    <property type="molecule type" value="Genomic_DNA"/>
</dbReference>
<evidence type="ECO:0000313" key="5">
    <source>
        <dbReference type="EMBL" id="SDZ61897.1"/>
    </source>
</evidence>
<feature type="domain" description="HTH araC/xylS-type" evidence="4">
    <location>
        <begin position="218"/>
        <end position="316"/>
    </location>
</feature>
<evidence type="ECO:0000256" key="2">
    <source>
        <dbReference type="ARBA" id="ARBA00023125"/>
    </source>
</evidence>
<dbReference type="SMART" id="SM00342">
    <property type="entry name" value="HTH_ARAC"/>
    <property type="match status" value="1"/>
</dbReference>
<dbReference type="PROSITE" id="PS01124">
    <property type="entry name" value="HTH_ARAC_FAMILY_2"/>
    <property type="match status" value="1"/>
</dbReference>
<name>A0A1H3UHV7_9RHOB</name>
<dbReference type="Gene3D" id="1.10.10.60">
    <property type="entry name" value="Homeodomain-like"/>
    <property type="match status" value="2"/>
</dbReference>
<dbReference type="RefSeq" id="WP_092647978.1">
    <property type="nucleotide sequence ID" value="NZ_FNPX01000036.1"/>
</dbReference>
<protein>
    <submittedName>
        <fullName evidence="5">Transcriptional regulator, AraC family</fullName>
    </submittedName>
</protein>
<evidence type="ECO:0000259" key="4">
    <source>
        <dbReference type="PROSITE" id="PS01124"/>
    </source>
</evidence>
<dbReference type="InterPro" id="IPR018060">
    <property type="entry name" value="HTH_AraC"/>
</dbReference>
<dbReference type="SUPFAM" id="SSF46689">
    <property type="entry name" value="Homeodomain-like"/>
    <property type="match status" value="2"/>
</dbReference>
<dbReference type="InterPro" id="IPR009057">
    <property type="entry name" value="Homeodomain-like_sf"/>
</dbReference>
<dbReference type="AlphaFoldDB" id="A0A1H3UHV7"/>
<gene>
    <name evidence="5" type="ORF">SAMN05444004_1367</name>
</gene>
<dbReference type="PANTHER" id="PTHR46796">
    <property type="entry name" value="HTH-TYPE TRANSCRIPTIONAL ACTIVATOR RHAS-RELATED"/>
    <property type="match status" value="1"/>
</dbReference>
<proteinExistence type="predicted"/>
<sequence length="325" mass="35551">MTLAASTLTDVSDPLGASLHLLRLEGTLYNRSELTAPWSISIPRQDDLLSFLVVTQGRCFLVLDGQDPIRVDQGDLVILPHGTPHTVCSEVGLPVVPLFDISVEKISERLEVLRHGGGGDMTRTMYGCVRFDHVAAHYLIKHLPQVIHIDSWDGDMGSWLQSTLRFAAREAAELRPGGETVITRLSDILVIQALRFWLDNAPDARRGWLAALRDPQIGRALAMIHGNPGADWSINGLANAVGMSRSAFAARFAAQVGVAPMAYARHWRLSIARNRIALTTDSQAIIAHDLGYQSEAAFCRAFRREFNISPGSLRRASVGQDGSEG</sequence>
<organism evidence="5 6">
    <name type="scientific">Jannaschia faecimaris</name>
    <dbReference type="NCBI Taxonomy" id="1244108"/>
    <lineage>
        <taxon>Bacteria</taxon>
        <taxon>Pseudomonadati</taxon>
        <taxon>Pseudomonadota</taxon>
        <taxon>Alphaproteobacteria</taxon>
        <taxon>Rhodobacterales</taxon>
        <taxon>Roseobacteraceae</taxon>
        <taxon>Jannaschia</taxon>
    </lineage>
</organism>
<keyword evidence="1" id="KW-0805">Transcription regulation</keyword>
<keyword evidence="2" id="KW-0238">DNA-binding</keyword>
<dbReference type="Pfam" id="PF12852">
    <property type="entry name" value="Cupin_6"/>
    <property type="match status" value="1"/>
</dbReference>